<sequence length="212" mass="22649">MRLLRALAAACALLLLALVGGAVIPQNAGWRQAPAGVTVHLASNGVHAYLVLPLVTAGADWRALVRDGHFRGAPAGQQWLAFGWGERDFYLNTPTWADARVDRILSAALGSDRTLVHVDRLAAPEGVPIRLSPAQYAVLVDVLAASFARGSAGDVQPLPGAGYGADDAFYVARGRYSALRTCNQWVRDALASAGVRVGLWTPLEPGLMWRFR</sequence>
<name>A0A7G5IGW1_9SPHN</name>
<keyword evidence="2" id="KW-1185">Reference proteome</keyword>
<accession>A0A7G5IGW1</accession>
<dbReference type="Pfam" id="PF09601">
    <property type="entry name" value="DUF2459"/>
    <property type="match status" value="1"/>
</dbReference>
<gene>
    <name evidence="1" type="ORF">H3309_15015</name>
</gene>
<dbReference type="RefSeq" id="WP_182295646.1">
    <property type="nucleotide sequence ID" value="NZ_CP059851.1"/>
</dbReference>
<dbReference type="EMBL" id="CP059851">
    <property type="protein sequence ID" value="QMW22603.1"/>
    <property type="molecule type" value="Genomic_DNA"/>
</dbReference>
<dbReference type="Proteomes" id="UP000515292">
    <property type="component" value="Chromosome"/>
</dbReference>
<dbReference type="InterPro" id="IPR011727">
    <property type="entry name" value="CHP02117"/>
</dbReference>
<protein>
    <submittedName>
        <fullName evidence="1">TIGR02117 family protein</fullName>
    </submittedName>
</protein>
<reference evidence="1 2" key="1">
    <citation type="submission" date="2020-07" db="EMBL/GenBank/DDBJ databases">
        <title>Complete genome sequence for Sandaracinobacter sp. M6.</title>
        <authorList>
            <person name="Tang Y."/>
            <person name="Liu Q."/>
            <person name="Guo Z."/>
            <person name="Lei P."/>
            <person name="Huang B."/>
        </authorList>
    </citation>
    <scope>NUCLEOTIDE SEQUENCE [LARGE SCALE GENOMIC DNA]</scope>
    <source>
        <strain evidence="1 2">M6</strain>
    </source>
</reference>
<proteinExistence type="predicted"/>
<dbReference type="AlphaFoldDB" id="A0A7G5IGW1"/>
<dbReference type="NCBIfam" id="TIGR02117">
    <property type="entry name" value="chp_urease_rgn"/>
    <property type="match status" value="1"/>
</dbReference>
<dbReference type="KEGG" id="sand:H3309_15015"/>
<evidence type="ECO:0000313" key="2">
    <source>
        <dbReference type="Proteomes" id="UP000515292"/>
    </source>
</evidence>
<evidence type="ECO:0000313" key="1">
    <source>
        <dbReference type="EMBL" id="QMW22603.1"/>
    </source>
</evidence>
<organism evidence="1 2">
    <name type="scientific">Sandaracinobacteroides saxicola</name>
    <dbReference type="NCBI Taxonomy" id="2759707"/>
    <lineage>
        <taxon>Bacteria</taxon>
        <taxon>Pseudomonadati</taxon>
        <taxon>Pseudomonadota</taxon>
        <taxon>Alphaproteobacteria</taxon>
        <taxon>Sphingomonadales</taxon>
        <taxon>Sphingosinicellaceae</taxon>
        <taxon>Sandaracinobacteroides</taxon>
    </lineage>
</organism>